<organism evidence="1 2">
    <name type="scientific">Luteipulveratus mongoliensis</name>
    <dbReference type="NCBI Taxonomy" id="571913"/>
    <lineage>
        <taxon>Bacteria</taxon>
        <taxon>Bacillati</taxon>
        <taxon>Actinomycetota</taxon>
        <taxon>Actinomycetes</taxon>
        <taxon>Micrococcales</taxon>
        <taxon>Dermacoccaceae</taxon>
        <taxon>Luteipulveratus</taxon>
    </lineage>
</organism>
<dbReference type="OrthoDB" id="4548523at2"/>
<dbReference type="SUPFAM" id="SSF109854">
    <property type="entry name" value="DinB/YfiT-like putative metalloenzymes"/>
    <property type="match status" value="1"/>
</dbReference>
<dbReference type="EMBL" id="CP011112">
    <property type="protein sequence ID" value="AKU15543.1"/>
    <property type="molecule type" value="Genomic_DNA"/>
</dbReference>
<keyword evidence="2" id="KW-1185">Reference proteome</keyword>
<dbReference type="KEGG" id="lmoi:VV02_06180"/>
<evidence type="ECO:0000313" key="1">
    <source>
        <dbReference type="EMBL" id="AKU15543.1"/>
    </source>
</evidence>
<name>A0A0K1JG30_9MICO</name>
<evidence type="ECO:0000313" key="2">
    <source>
        <dbReference type="Proteomes" id="UP000066480"/>
    </source>
</evidence>
<dbReference type="Proteomes" id="UP000066480">
    <property type="component" value="Chromosome"/>
</dbReference>
<dbReference type="InterPro" id="IPR034660">
    <property type="entry name" value="DinB/YfiT-like"/>
</dbReference>
<dbReference type="PATRIC" id="fig|571913.6.peg.1260"/>
<dbReference type="Gene3D" id="1.20.120.450">
    <property type="entry name" value="dinb family like domain"/>
    <property type="match status" value="1"/>
</dbReference>
<dbReference type="AlphaFoldDB" id="A0A0K1JG30"/>
<dbReference type="STRING" id="571913.VV02_06180"/>
<dbReference type="Pfam" id="PF04978">
    <property type="entry name" value="MST"/>
    <property type="match status" value="1"/>
</dbReference>
<dbReference type="InterPro" id="IPR007061">
    <property type="entry name" value="MST-like"/>
</dbReference>
<proteinExistence type="predicted"/>
<gene>
    <name evidence="1" type="ORF">VV02_06180</name>
</gene>
<reference evidence="1 2" key="1">
    <citation type="submission" date="2015-03" db="EMBL/GenBank/DDBJ databases">
        <title>Luteipulveratus halotolerans sp. nov., a novel actinobacterium (Dermacoccaceae) from Sarawak, Malaysia.</title>
        <authorList>
            <person name="Juboi H."/>
            <person name="Basik A."/>
            <person name="Shamsul S.S."/>
            <person name="Arnold P."/>
            <person name="Schmitt E.K."/>
            <person name="Sanglier J.-J."/>
            <person name="Yeo T."/>
        </authorList>
    </citation>
    <scope>NUCLEOTIDE SEQUENCE [LARGE SCALE GENOMIC DNA]</scope>
    <source>
        <strain evidence="1 2">MN07-A0370</strain>
    </source>
</reference>
<evidence type="ECO:0008006" key="3">
    <source>
        <dbReference type="Google" id="ProtNLM"/>
    </source>
</evidence>
<dbReference type="RefSeq" id="WP_052590464.1">
    <property type="nucleotide sequence ID" value="NZ_CP011112.1"/>
</dbReference>
<accession>A0A0K1JG30</accession>
<sequence>MPAQAPMTSNEIEMLAGYVAQQLDGIKAAAYGLTDEQIRATPTTSALSIGGLIKHTTACATGWLDMAFAGPSTPPKPEGDLEAQAAAYGDDFKITDETAVGLIAALEQVITRVREEVPNLEASTPVPVPRDAPWFPKDLDAWDVRWVLLHIVEEVARHAGHADIIRESIDQATMYELLAGVEGWPETAWLKPWKPQTV</sequence>
<protein>
    <recommendedName>
        <fullName evidence="3">DinB-like protein, PF04978 family</fullName>
    </recommendedName>
</protein>